<dbReference type="InterPro" id="IPR022565">
    <property type="entry name" value="DUF2608"/>
</dbReference>
<dbReference type="AlphaFoldDB" id="A0A816ZZ53"/>
<dbReference type="Proteomes" id="UP000663887">
    <property type="component" value="Unassembled WGS sequence"/>
</dbReference>
<evidence type="ECO:0000313" key="3">
    <source>
        <dbReference type="EMBL" id="CAF3907376.1"/>
    </source>
</evidence>
<name>A0A816ZZ53_9BILA</name>
<evidence type="ECO:0000313" key="4">
    <source>
        <dbReference type="Proteomes" id="UP000663887"/>
    </source>
</evidence>
<comment type="caution">
    <text evidence="2">The sequence shown here is derived from an EMBL/GenBank/DDBJ whole genome shotgun (WGS) entry which is preliminary data.</text>
</comment>
<evidence type="ECO:0000313" key="2">
    <source>
        <dbReference type="EMBL" id="CAF2235035.1"/>
    </source>
</evidence>
<dbReference type="InterPro" id="IPR036412">
    <property type="entry name" value="HAD-like_sf"/>
</dbReference>
<evidence type="ECO:0000256" key="1">
    <source>
        <dbReference type="ARBA" id="ARBA00022729"/>
    </source>
</evidence>
<keyword evidence="1" id="KW-0732">Signal</keyword>
<dbReference type="Proteomes" id="UP000663842">
    <property type="component" value="Unassembled WGS sequence"/>
</dbReference>
<dbReference type="EMBL" id="CAJNRG010017616">
    <property type="protein sequence ID" value="CAF2235035.1"/>
    <property type="molecule type" value="Genomic_DNA"/>
</dbReference>
<gene>
    <name evidence="3" type="ORF">UXM345_LOCUS10880</name>
    <name evidence="2" type="ORF">XDN619_LOCUS34537</name>
</gene>
<proteinExistence type="predicted"/>
<dbReference type="EMBL" id="CAJOBF010001057">
    <property type="protein sequence ID" value="CAF3907376.1"/>
    <property type="molecule type" value="Genomic_DNA"/>
</dbReference>
<sequence length="267" mass="30629">MLIGSSQVKAEILETKDADVIRDKISTLQKGDMALFDVKHVVFHSADQVMRHEHKSFFKQQFSKIEKDFGKEKAMRLKSIVLNSYRPVVVDYEIPEIINQAQKKGIIVFALTSGHASDYGTIKNRADLRIKLIKDVDIDFSKSKSIEPIDLSNTKLSADDNDSKPLFQDGVIFASKISKGEILGRFLKATRLKPKRIIFVDNQIQNVLLVEEKCKELGIEYIGINFTKLYKKSYEQLDKKLAEKKFEVLLSEDKWISDDEARLMIKK</sequence>
<organism evidence="2 4">
    <name type="scientific">Rotaria magnacalcarata</name>
    <dbReference type="NCBI Taxonomy" id="392030"/>
    <lineage>
        <taxon>Eukaryota</taxon>
        <taxon>Metazoa</taxon>
        <taxon>Spiralia</taxon>
        <taxon>Gnathifera</taxon>
        <taxon>Rotifera</taxon>
        <taxon>Eurotatoria</taxon>
        <taxon>Bdelloidea</taxon>
        <taxon>Philodinida</taxon>
        <taxon>Philodinidae</taxon>
        <taxon>Rotaria</taxon>
    </lineage>
</organism>
<dbReference type="SUPFAM" id="SSF56784">
    <property type="entry name" value="HAD-like"/>
    <property type="match status" value="1"/>
</dbReference>
<accession>A0A816ZZ53</accession>
<dbReference type="Pfam" id="PF11019">
    <property type="entry name" value="DUF2608"/>
    <property type="match status" value="1"/>
</dbReference>
<reference evidence="2" key="1">
    <citation type="submission" date="2021-02" db="EMBL/GenBank/DDBJ databases">
        <authorList>
            <person name="Nowell W R."/>
        </authorList>
    </citation>
    <scope>NUCLEOTIDE SEQUENCE</scope>
</reference>
<protein>
    <submittedName>
        <fullName evidence="2">Uncharacterized protein</fullName>
    </submittedName>
</protein>